<keyword evidence="3" id="KW-1185">Reference proteome</keyword>
<dbReference type="EMBL" id="GG738861">
    <property type="protein sequence ID" value="EFC45945.1"/>
    <property type="molecule type" value="Genomic_DNA"/>
</dbReference>
<proteinExistence type="predicted"/>
<evidence type="ECO:0000256" key="1">
    <source>
        <dbReference type="SAM" id="Phobius"/>
    </source>
</evidence>
<dbReference type="RefSeq" id="XP_002678689.1">
    <property type="nucleotide sequence ID" value="XM_002678643.1"/>
</dbReference>
<feature type="transmembrane region" description="Helical" evidence="1">
    <location>
        <begin position="213"/>
        <end position="232"/>
    </location>
</feature>
<dbReference type="InParanoid" id="D2VBP5"/>
<keyword evidence="1" id="KW-1133">Transmembrane helix</keyword>
<sequence>MEKVREFSRNIESVSFSDITNNSTRNFWFKQVRINPLDRNKTNVLETVINKTKPSDSNVLLFLYAMNVETNLIFFKDYSLFQQYNQSINGSLDYYTPDVTNVEKTYSGFFTKQWRLTSNDFRNNQTIITQYNQTIILNNTKNGNNTTNNGTLTITNTTLTTTSTNTSQIFNQTYTIAIRIKTSNFESVKNISGLFHLLVDDSQTSILNDMLKIFWITVVQIIICCVACFYIHESISNFDPVNYQEFLFSWLSIVTYFGKSEKPSGVNIVFKNLKVSGPKRTLLKNVSGFIPAKSFTAVMGKR</sequence>
<dbReference type="GeneID" id="8859131"/>
<reference evidence="2 3" key="1">
    <citation type="journal article" date="2010" name="Cell">
        <title>The genome of Naegleria gruberi illuminates early eukaryotic versatility.</title>
        <authorList>
            <person name="Fritz-Laylin L.K."/>
            <person name="Prochnik S.E."/>
            <person name="Ginger M.L."/>
            <person name="Dacks J.B."/>
            <person name="Carpenter M.L."/>
            <person name="Field M.C."/>
            <person name="Kuo A."/>
            <person name="Paredez A."/>
            <person name="Chapman J."/>
            <person name="Pham J."/>
            <person name="Shu S."/>
            <person name="Neupane R."/>
            <person name="Cipriano M."/>
            <person name="Mancuso J."/>
            <person name="Tu H."/>
            <person name="Salamov A."/>
            <person name="Lindquist E."/>
            <person name="Shapiro H."/>
            <person name="Lucas S."/>
            <person name="Grigoriev I.V."/>
            <person name="Cande W.Z."/>
            <person name="Fulton C."/>
            <person name="Rokhsar D.S."/>
            <person name="Dawson S.C."/>
        </authorList>
    </citation>
    <scope>NUCLEOTIDE SEQUENCE [LARGE SCALE GENOMIC DNA]</scope>
    <source>
        <strain evidence="2 3">NEG-M</strain>
    </source>
</reference>
<organism evidence="3">
    <name type="scientific">Naegleria gruberi</name>
    <name type="common">Amoeba</name>
    <dbReference type="NCBI Taxonomy" id="5762"/>
    <lineage>
        <taxon>Eukaryota</taxon>
        <taxon>Discoba</taxon>
        <taxon>Heterolobosea</taxon>
        <taxon>Tetramitia</taxon>
        <taxon>Eutetramitia</taxon>
        <taxon>Vahlkampfiidae</taxon>
        <taxon>Naegleria</taxon>
    </lineage>
</organism>
<keyword evidence="1" id="KW-0812">Transmembrane</keyword>
<dbReference type="VEuPathDB" id="AmoebaDB:NAEGRDRAFT_66288"/>
<protein>
    <submittedName>
        <fullName evidence="2">Predicted protein</fullName>
    </submittedName>
</protein>
<dbReference type="AlphaFoldDB" id="D2VBP5"/>
<dbReference type="KEGG" id="ngr:NAEGRDRAFT_66288"/>
<keyword evidence="1" id="KW-0472">Membrane</keyword>
<evidence type="ECO:0000313" key="2">
    <source>
        <dbReference type="EMBL" id="EFC45945.1"/>
    </source>
</evidence>
<gene>
    <name evidence="2" type="ORF">NAEGRDRAFT_66288</name>
</gene>
<dbReference type="Proteomes" id="UP000006671">
    <property type="component" value="Unassembled WGS sequence"/>
</dbReference>
<name>D2VBP5_NAEGR</name>
<accession>D2VBP5</accession>
<evidence type="ECO:0000313" key="3">
    <source>
        <dbReference type="Proteomes" id="UP000006671"/>
    </source>
</evidence>